<sequence length="154" mass="17461">MAYNYRLINPPPLVHSQHYRSPSISFSANEVLPVGHSLPDVGLPSGGHFRNPMDMREAFLREIEKESIREKIIAEEIARTRFLNAEIRMEEEWALQRGENAKLLAKPFPYHHLSGAKRRADTAAEPLKVISRNVSLKVKKGKAKKAVSVRALLK</sequence>
<protein>
    <submittedName>
        <fullName evidence="1">Uncharacterized protein</fullName>
    </submittedName>
</protein>
<dbReference type="AlphaFoldDB" id="A0A484KSK0"/>
<dbReference type="EMBL" id="OOIL02000624">
    <property type="protein sequence ID" value="VFQ67588.1"/>
    <property type="molecule type" value="Genomic_DNA"/>
</dbReference>
<accession>A0A484KSK0</accession>
<keyword evidence="2" id="KW-1185">Reference proteome</keyword>
<proteinExistence type="predicted"/>
<evidence type="ECO:0000313" key="2">
    <source>
        <dbReference type="Proteomes" id="UP000595140"/>
    </source>
</evidence>
<gene>
    <name evidence="1" type="ORF">CCAM_LOCUS9364</name>
</gene>
<dbReference type="Proteomes" id="UP000595140">
    <property type="component" value="Unassembled WGS sequence"/>
</dbReference>
<organism evidence="1 2">
    <name type="scientific">Cuscuta campestris</name>
    <dbReference type="NCBI Taxonomy" id="132261"/>
    <lineage>
        <taxon>Eukaryota</taxon>
        <taxon>Viridiplantae</taxon>
        <taxon>Streptophyta</taxon>
        <taxon>Embryophyta</taxon>
        <taxon>Tracheophyta</taxon>
        <taxon>Spermatophyta</taxon>
        <taxon>Magnoliopsida</taxon>
        <taxon>eudicotyledons</taxon>
        <taxon>Gunneridae</taxon>
        <taxon>Pentapetalae</taxon>
        <taxon>asterids</taxon>
        <taxon>lamiids</taxon>
        <taxon>Solanales</taxon>
        <taxon>Convolvulaceae</taxon>
        <taxon>Cuscuteae</taxon>
        <taxon>Cuscuta</taxon>
        <taxon>Cuscuta subgen. Grammica</taxon>
        <taxon>Cuscuta sect. Cleistogrammica</taxon>
    </lineage>
</organism>
<evidence type="ECO:0000313" key="1">
    <source>
        <dbReference type="EMBL" id="VFQ67588.1"/>
    </source>
</evidence>
<reference evidence="1 2" key="1">
    <citation type="submission" date="2018-04" db="EMBL/GenBank/DDBJ databases">
        <authorList>
            <person name="Vogel A."/>
        </authorList>
    </citation>
    <scope>NUCLEOTIDE SEQUENCE [LARGE SCALE GENOMIC DNA]</scope>
</reference>
<name>A0A484KSK0_9ASTE</name>